<dbReference type="Proteomes" id="UP000050874">
    <property type="component" value="Unassembled WGS sequence"/>
</dbReference>
<dbReference type="InterPro" id="IPR006620">
    <property type="entry name" value="Pro_4_hyd_alph"/>
</dbReference>
<keyword evidence="2" id="KW-0479">Metal-binding</keyword>
<keyword evidence="4" id="KW-0223">Dioxygenase</keyword>
<proteinExistence type="predicted"/>
<protein>
    <submittedName>
        <fullName evidence="8">2OG-Fe(II) oxygenase</fullName>
    </submittedName>
</protein>
<dbReference type="SUPFAM" id="SSF51197">
    <property type="entry name" value="Clavaminate synthase-like"/>
    <property type="match status" value="1"/>
</dbReference>
<comment type="cofactor">
    <cofactor evidence="1">
        <name>L-ascorbate</name>
        <dbReference type="ChEBI" id="CHEBI:38290"/>
    </cofactor>
</comment>
<evidence type="ECO:0000256" key="5">
    <source>
        <dbReference type="ARBA" id="ARBA00023002"/>
    </source>
</evidence>
<feature type="domain" description="Fe2OG dioxygenase" evidence="7">
    <location>
        <begin position="94"/>
        <end position="209"/>
    </location>
</feature>
<sequence length="213" mass="24355">MNTEYPKKIADNVTMYSGNPILYVVTDFISDMECDAFIEASQGKLEPSTVISPDQHIQHESRTSENCWIEHDANDIVHEVSKRLSILTQIPIRNAEQYQLVYYKTGAQYKPHFDSFDFQTLDGKRNWEPGGQRMITVLIYLNDVEEGGGTDFPELGVTVTAKKGDVVVFHNTLDEVPIASHPKIHPKSLHAGMPVIKGEKWMVNLWFRENLRY</sequence>
<evidence type="ECO:0000256" key="2">
    <source>
        <dbReference type="ARBA" id="ARBA00022723"/>
    </source>
</evidence>
<gene>
    <name evidence="8" type="ORF">ABR63_02100</name>
</gene>
<comment type="caution">
    <text evidence="8">The sequence shown here is derived from an EMBL/GenBank/DDBJ whole genome shotgun (WGS) entry which is preliminary data.</text>
</comment>
<evidence type="ECO:0000256" key="3">
    <source>
        <dbReference type="ARBA" id="ARBA00022896"/>
    </source>
</evidence>
<keyword evidence="6" id="KW-0408">Iron</keyword>
<keyword evidence="3" id="KW-0847">Vitamin C</keyword>
<accession>A0A0R2PT43</accession>
<evidence type="ECO:0000259" key="7">
    <source>
        <dbReference type="PROSITE" id="PS51471"/>
    </source>
</evidence>
<name>A0A0R2PT43_9GAMM</name>
<dbReference type="InterPro" id="IPR005123">
    <property type="entry name" value="Oxoglu/Fe-dep_dioxygenase_dom"/>
</dbReference>
<dbReference type="PROSITE" id="PS51471">
    <property type="entry name" value="FE2OG_OXY"/>
    <property type="match status" value="1"/>
</dbReference>
<evidence type="ECO:0000256" key="4">
    <source>
        <dbReference type="ARBA" id="ARBA00022964"/>
    </source>
</evidence>
<evidence type="ECO:0000313" key="9">
    <source>
        <dbReference type="Proteomes" id="UP000050874"/>
    </source>
</evidence>
<dbReference type="InterPro" id="IPR045054">
    <property type="entry name" value="P4HA-like"/>
</dbReference>
<dbReference type="Pfam" id="PF13640">
    <property type="entry name" value="2OG-FeII_Oxy_3"/>
    <property type="match status" value="1"/>
</dbReference>
<keyword evidence="5" id="KW-0560">Oxidoreductase</keyword>
<dbReference type="GO" id="GO:0005506">
    <property type="term" value="F:iron ion binding"/>
    <property type="evidence" value="ECO:0007669"/>
    <property type="project" value="InterPro"/>
</dbReference>
<dbReference type="EMBL" id="LIAV01000024">
    <property type="protein sequence ID" value="KRO41129.1"/>
    <property type="molecule type" value="Genomic_DNA"/>
</dbReference>
<dbReference type="PANTHER" id="PTHR10869:SF246">
    <property type="entry name" value="TRANSMEMBRANE PROLYL 4-HYDROXYLASE"/>
    <property type="match status" value="1"/>
</dbReference>
<dbReference type="SMART" id="SM00702">
    <property type="entry name" value="P4Hc"/>
    <property type="match status" value="1"/>
</dbReference>
<dbReference type="Gene3D" id="2.60.120.620">
    <property type="entry name" value="q2cbj1_9rhob like domain"/>
    <property type="match status" value="1"/>
</dbReference>
<dbReference type="InterPro" id="IPR044862">
    <property type="entry name" value="Pro_4_hyd_alph_FE2OG_OXY"/>
</dbReference>
<reference evidence="9" key="1">
    <citation type="submission" date="2015-10" db="EMBL/GenBank/DDBJ databases">
        <title>Metagenome-Assembled Genomes uncover a global brackish microbiome.</title>
        <authorList>
            <person name="Hugerth L.W."/>
            <person name="Larsson J."/>
            <person name="Alneberg J."/>
            <person name="Lindh M.V."/>
            <person name="Legrand C."/>
            <person name="Pinhassi J."/>
            <person name="Andersson A."/>
        </authorList>
    </citation>
    <scope>NUCLEOTIDE SEQUENCE [LARGE SCALE GENOMIC DNA]</scope>
</reference>
<evidence type="ECO:0000256" key="6">
    <source>
        <dbReference type="ARBA" id="ARBA00023004"/>
    </source>
</evidence>
<dbReference type="PANTHER" id="PTHR10869">
    <property type="entry name" value="PROLYL 4-HYDROXYLASE ALPHA SUBUNIT"/>
    <property type="match status" value="1"/>
</dbReference>
<dbReference type="GO" id="GO:0004656">
    <property type="term" value="F:procollagen-proline 4-dioxygenase activity"/>
    <property type="evidence" value="ECO:0007669"/>
    <property type="project" value="TreeGrafter"/>
</dbReference>
<evidence type="ECO:0000256" key="1">
    <source>
        <dbReference type="ARBA" id="ARBA00001961"/>
    </source>
</evidence>
<organism evidence="8 9">
    <name type="scientific">SAR86 cluster bacterium BACL1 MAG-120920-bin57</name>
    <dbReference type="NCBI Taxonomy" id="1655571"/>
    <lineage>
        <taxon>Bacteria</taxon>
        <taxon>Pseudomonadati</taxon>
        <taxon>Pseudomonadota</taxon>
        <taxon>Gammaproteobacteria</taxon>
        <taxon>SAR86 cluster</taxon>
    </lineage>
</organism>
<evidence type="ECO:0000313" key="8">
    <source>
        <dbReference type="EMBL" id="KRO41129.1"/>
    </source>
</evidence>
<dbReference type="GO" id="GO:0031418">
    <property type="term" value="F:L-ascorbic acid binding"/>
    <property type="evidence" value="ECO:0007669"/>
    <property type="project" value="UniProtKB-KW"/>
</dbReference>
<dbReference type="AlphaFoldDB" id="A0A0R2PT43"/>